<organism evidence="1">
    <name type="scientific">Opuntia streptacantha</name>
    <name type="common">Prickly pear cactus</name>
    <name type="synonym">Opuntia cardona</name>
    <dbReference type="NCBI Taxonomy" id="393608"/>
    <lineage>
        <taxon>Eukaryota</taxon>
        <taxon>Viridiplantae</taxon>
        <taxon>Streptophyta</taxon>
        <taxon>Embryophyta</taxon>
        <taxon>Tracheophyta</taxon>
        <taxon>Spermatophyta</taxon>
        <taxon>Magnoliopsida</taxon>
        <taxon>eudicotyledons</taxon>
        <taxon>Gunneridae</taxon>
        <taxon>Pentapetalae</taxon>
        <taxon>Caryophyllales</taxon>
        <taxon>Cactineae</taxon>
        <taxon>Cactaceae</taxon>
        <taxon>Opuntioideae</taxon>
        <taxon>Opuntia</taxon>
    </lineage>
</organism>
<protein>
    <submittedName>
        <fullName evidence="1">Uncharacterized protein</fullName>
    </submittedName>
</protein>
<sequence>MRSISSNALMQFVIENFSLFDTTATGFTFDVAIISDNASAMESSISWSFWLCSLWFTSNERFLLLLAKLFFTPFSVEVRLGSTEASEHGASGFSACASALTISL</sequence>
<proteinExistence type="predicted"/>
<dbReference type="EMBL" id="GISG01183525">
    <property type="protein sequence ID" value="MBA4654401.1"/>
    <property type="molecule type" value="Transcribed_RNA"/>
</dbReference>
<reference evidence="1" key="1">
    <citation type="journal article" date="2013" name="J. Plant Res.">
        <title>Effect of fungi and light on seed germination of three Opuntia species from semiarid lands of central Mexico.</title>
        <authorList>
            <person name="Delgado-Sanchez P."/>
            <person name="Jimenez-Bremont J.F."/>
            <person name="Guerrero-Gonzalez Mde L."/>
            <person name="Flores J."/>
        </authorList>
    </citation>
    <scope>NUCLEOTIDE SEQUENCE</scope>
    <source>
        <tissue evidence="1">Cladode</tissue>
    </source>
</reference>
<dbReference type="AlphaFoldDB" id="A0A7C9DXI2"/>
<evidence type="ECO:0000313" key="1">
    <source>
        <dbReference type="EMBL" id="MBA4654401.1"/>
    </source>
</evidence>
<name>A0A7C9DXI2_OPUST</name>
<reference evidence="1" key="2">
    <citation type="submission" date="2020-07" db="EMBL/GenBank/DDBJ databases">
        <authorList>
            <person name="Vera ALvarez R."/>
            <person name="Arias-Moreno D.M."/>
            <person name="Jimenez-Jacinto V."/>
            <person name="Jimenez-Bremont J.F."/>
            <person name="Swaminathan K."/>
            <person name="Moose S.P."/>
            <person name="Guerrero-Gonzalez M.L."/>
            <person name="Marino-Ramirez L."/>
            <person name="Landsman D."/>
            <person name="Rodriguez-Kessler M."/>
            <person name="Delgado-Sanchez P."/>
        </authorList>
    </citation>
    <scope>NUCLEOTIDE SEQUENCE</scope>
    <source>
        <tissue evidence="1">Cladode</tissue>
    </source>
</reference>
<accession>A0A7C9DXI2</accession>